<keyword evidence="6" id="KW-0539">Nucleus</keyword>
<dbReference type="Proteomes" id="UP000215902">
    <property type="component" value="Unassembled WGS sequence"/>
</dbReference>
<dbReference type="GO" id="GO:0008270">
    <property type="term" value="F:zinc ion binding"/>
    <property type="evidence" value="ECO:0007669"/>
    <property type="project" value="UniProtKB-KW"/>
</dbReference>
<dbReference type="SMART" id="SM00355">
    <property type="entry name" value="ZnF_C2H2"/>
    <property type="match status" value="9"/>
</dbReference>
<feature type="region of interest" description="Disordered" evidence="7">
    <location>
        <begin position="212"/>
        <end position="253"/>
    </location>
</feature>
<gene>
    <name evidence="9" type="ORF">BOX15_Mlig015611g1</name>
</gene>
<keyword evidence="5" id="KW-0862">Zinc</keyword>
<evidence type="ECO:0000256" key="5">
    <source>
        <dbReference type="ARBA" id="ARBA00022833"/>
    </source>
</evidence>
<evidence type="ECO:0000256" key="7">
    <source>
        <dbReference type="SAM" id="MobiDB-lite"/>
    </source>
</evidence>
<evidence type="ECO:0000256" key="1">
    <source>
        <dbReference type="ARBA" id="ARBA00004123"/>
    </source>
</evidence>
<dbReference type="OrthoDB" id="10260596at2759"/>
<feature type="compositionally biased region" description="Low complexity" evidence="7">
    <location>
        <begin position="212"/>
        <end position="234"/>
    </location>
</feature>
<dbReference type="EMBL" id="NIVC01000651">
    <property type="protein sequence ID" value="PAA79129.1"/>
    <property type="molecule type" value="Genomic_DNA"/>
</dbReference>
<evidence type="ECO:0000256" key="4">
    <source>
        <dbReference type="ARBA" id="ARBA00022771"/>
    </source>
</evidence>
<keyword evidence="10" id="KW-1185">Reference proteome</keyword>
<evidence type="ECO:0000313" key="9">
    <source>
        <dbReference type="EMBL" id="PAA79129.1"/>
    </source>
</evidence>
<keyword evidence="4" id="KW-0863">Zinc-finger</keyword>
<dbReference type="PROSITE" id="PS00028">
    <property type="entry name" value="ZINC_FINGER_C2H2_1"/>
    <property type="match status" value="1"/>
</dbReference>
<organism evidence="9 10">
    <name type="scientific">Macrostomum lignano</name>
    <dbReference type="NCBI Taxonomy" id="282301"/>
    <lineage>
        <taxon>Eukaryota</taxon>
        <taxon>Metazoa</taxon>
        <taxon>Spiralia</taxon>
        <taxon>Lophotrochozoa</taxon>
        <taxon>Platyhelminthes</taxon>
        <taxon>Rhabditophora</taxon>
        <taxon>Macrostomorpha</taxon>
        <taxon>Macrostomida</taxon>
        <taxon>Macrostomidae</taxon>
        <taxon>Macrostomum</taxon>
    </lineage>
</organism>
<dbReference type="GO" id="GO:0005634">
    <property type="term" value="C:nucleus"/>
    <property type="evidence" value="ECO:0007669"/>
    <property type="project" value="UniProtKB-SubCell"/>
</dbReference>
<dbReference type="InterPro" id="IPR013087">
    <property type="entry name" value="Znf_C2H2_type"/>
</dbReference>
<dbReference type="AlphaFoldDB" id="A0A267G1I5"/>
<feature type="region of interest" description="Disordered" evidence="7">
    <location>
        <begin position="159"/>
        <end position="195"/>
    </location>
</feature>
<protein>
    <recommendedName>
        <fullName evidence="8">C2H2-type domain-containing protein</fullName>
    </recommendedName>
</protein>
<proteinExistence type="predicted"/>
<sequence length="848" mass="92595">SWVLIAIISRDPMQQQQPWLGISGQQAASLQQQQQHQQWYQQLSMQQFYQPQGQLNQHQQTGLLKSATSSATLAMPAPPCNAHKPPHSRPPIPLPWIPFASAAPSAIAGTPLRPIQHQQQWLTQHPEQRLLQHPEQRLLQHPEQRPLQHPEQRLLQHPEQRPLQHPEQRPLQHPEQRPLQHPEQRPLQHTEQRPLQRPQYYQRQLQYPQRPIQQFQHQQRQHPQPAAATRPRAPNLQSRPACPGPQLLSEGEAGLRPDSDMVVLNYSQVPHRAGDLFVHQKRLQLVAAEPAGASGVEQLRPTARFLFDTGLALVRTAYAGDKEGEEADATAEAEQLADLPSVDHLLASFKFRCHSCSFRSDTELSVLLHYQRGHLSDDGVYSCALDRYGTRDAQAFRQHMSRMHCLVGLPEDKPPAYACTFCCFGAATPAVFYRHLPVCTAAAASAGHPALLSPDGADLNCCLRLDSLHRFGVSELHGRLEPGVFRGRQIVMPKGSYRPLPVAAPAAASAAATAAAGPLKVQQVKPAQQQIQQSQQSVGRPDGLFSSRPAPLGSFAPLIAAPLRERGSSTAVHCELCNGLCASASALAKHLAAAHPDALGGGSAEQSPQLQARVAAAITAGCGSACPDCGRGFVTRRGLRAHRSAGGGCPIGRVCAFCQRPFDLARHHLLGHLAERHPRELRSLINRGVCPLCVASAGAAGQLLRHLASAHGLIVSLDSGAVSFAPRPGAGRAPHDCPACSRCFATELQLRDHMLTSGHGYRCHRCPRDDSLLPSKEAWVAHLLSAHATDKERCIACPETFQVGLPLTCHLLRSHTRPCLVRLKRLSPAEVAAAAARPPPAKRIRPAD</sequence>
<evidence type="ECO:0000313" key="10">
    <source>
        <dbReference type="Proteomes" id="UP000215902"/>
    </source>
</evidence>
<evidence type="ECO:0000256" key="2">
    <source>
        <dbReference type="ARBA" id="ARBA00022723"/>
    </source>
</evidence>
<feature type="compositionally biased region" description="Basic and acidic residues" evidence="7">
    <location>
        <begin position="159"/>
        <end position="194"/>
    </location>
</feature>
<evidence type="ECO:0000256" key="6">
    <source>
        <dbReference type="ARBA" id="ARBA00023242"/>
    </source>
</evidence>
<comment type="caution">
    <text evidence="9">The sequence shown here is derived from an EMBL/GenBank/DDBJ whole genome shotgun (WGS) entry which is preliminary data.</text>
</comment>
<reference evidence="9 10" key="1">
    <citation type="submission" date="2017-06" db="EMBL/GenBank/DDBJ databases">
        <title>A platform for efficient transgenesis in Macrostomum lignano, a flatworm model organism for stem cell research.</title>
        <authorList>
            <person name="Berezikov E."/>
        </authorList>
    </citation>
    <scope>NUCLEOTIDE SEQUENCE [LARGE SCALE GENOMIC DNA]</scope>
    <source>
        <strain evidence="9">DV1</strain>
        <tissue evidence="9">Whole organism</tissue>
    </source>
</reference>
<evidence type="ECO:0000259" key="8">
    <source>
        <dbReference type="PROSITE" id="PS00028"/>
    </source>
</evidence>
<name>A0A267G1I5_9PLAT</name>
<dbReference type="PANTHER" id="PTHR24406">
    <property type="entry name" value="TRANSCRIPTIONAL REPRESSOR CTCFL-RELATED"/>
    <property type="match status" value="1"/>
</dbReference>
<comment type="subcellular location">
    <subcellularLocation>
        <location evidence="1">Nucleus</location>
    </subcellularLocation>
</comment>
<keyword evidence="3" id="KW-0677">Repeat</keyword>
<feature type="region of interest" description="Disordered" evidence="7">
    <location>
        <begin position="74"/>
        <end position="95"/>
    </location>
</feature>
<evidence type="ECO:0000256" key="3">
    <source>
        <dbReference type="ARBA" id="ARBA00022737"/>
    </source>
</evidence>
<feature type="non-terminal residue" evidence="9">
    <location>
        <position position="1"/>
    </location>
</feature>
<feature type="domain" description="C2H2-type" evidence="8">
    <location>
        <begin position="737"/>
        <end position="759"/>
    </location>
</feature>
<keyword evidence="2" id="KW-0479">Metal-binding</keyword>
<dbReference type="STRING" id="282301.A0A267G1I5"/>
<dbReference type="InterPro" id="IPR050888">
    <property type="entry name" value="ZnF_C2H2-type_TF"/>
</dbReference>
<accession>A0A267G1I5</accession>